<accession>A0ABQ9H4E7</accession>
<evidence type="ECO:0000313" key="2">
    <source>
        <dbReference type="Proteomes" id="UP001159363"/>
    </source>
</evidence>
<evidence type="ECO:0000313" key="1">
    <source>
        <dbReference type="EMBL" id="KAJ8879168.1"/>
    </source>
</evidence>
<name>A0ABQ9H4E7_9NEOP</name>
<gene>
    <name evidence="1" type="ORF">PR048_019774</name>
</gene>
<reference evidence="1 2" key="1">
    <citation type="submission" date="2023-02" db="EMBL/GenBank/DDBJ databases">
        <title>LHISI_Scaffold_Assembly.</title>
        <authorList>
            <person name="Stuart O.P."/>
            <person name="Cleave R."/>
            <person name="Magrath M.J.L."/>
            <person name="Mikheyev A.S."/>
        </authorList>
    </citation>
    <scope>NUCLEOTIDE SEQUENCE [LARGE SCALE GENOMIC DNA]</scope>
    <source>
        <strain evidence="1">Daus_M_001</strain>
        <tissue evidence="1">Leg muscle</tissue>
    </source>
</reference>
<sequence>MCGAHSFATVSQRVTFFGTLENLYCFFSVSTYRWRTLVANVVVTVKILSDTIWINYTQKYLQKVEISFEACVIKMRNLKIFLLKDKRSDIL</sequence>
<organism evidence="1 2">
    <name type="scientific">Dryococelus australis</name>
    <dbReference type="NCBI Taxonomy" id="614101"/>
    <lineage>
        <taxon>Eukaryota</taxon>
        <taxon>Metazoa</taxon>
        <taxon>Ecdysozoa</taxon>
        <taxon>Arthropoda</taxon>
        <taxon>Hexapoda</taxon>
        <taxon>Insecta</taxon>
        <taxon>Pterygota</taxon>
        <taxon>Neoptera</taxon>
        <taxon>Polyneoptera</taxon>
        <taxon>Phasmatodea</taxon>
        <taxon>Verophasmatodea</taxon>
        <taxon>Anareolatae</taxon>
        <taxon>Phasmatidae</taxon>
        <taxon>Eurycanthinae</taxon>
        <taxon>Dryococelus</taxon>
    </lineage>
</organism>
<dbReference type="EMBL" id="JARBHB010000007">
    <property type="protein sequence ID" value="KAJ8879168.1"/>
    <property type="molecule type" value="Genomic_DNA"/>
</dbReference>
<keyword evidence="2" id="KW-1185">Reference proteome</keyword>
<proteinExistence type="predicted"/>
<protein>
    <submittedName>
        <fullName evidence="1">Uncharacterized protein</fullName>
    </submittedName>
</protein>
<dbReference type="Proteomes" id="UP001159363">
    <property type="component" value="Chromosome 6"/>
</dbReference>
<comment type="caution">
    <text evidence="1">The sequence shown here is derived from an EMBL/GenBank/DDBJ whole genome shotgun (WGS) entry which is preliminary data.</text>
</comment>